<reference evidence="1 2" key="1">
    <citation type="journal article" date="2016" name="Mol. Biol. Evol.">
        <title>Comparative Genomics of Early-Diverging Mushroom-Forming Fungi Provides Insights into the Origins of Lignocellulose Decay Capabilities.</title>
        <authorList>
            <person name="Nagy L.G."/>
            <person name="Riley R."/>
            <person name="Tritt A."/>
            <person name="Adam C."/>
            <person name="Daum C."/>
            <person name="Floudas D."/>
            <person name="Sun H."/>
            <person name="Yadav J.S."/>
            <person name="Pangilinan J."/>
            <person name="Larsson K.H."/>
            <person name="Matsuura K."/>
            <person name="Barry K."/>
            <person name="Labutti K."/>
            <person name="Kuo R."/>
            <person name="Ohm R.A."/>
            <person name="Bhattacharya S.S."/>
            <person name="Shirouzu T."/>
            <person name="Yoshinaga Y."/>
            <person name="Martin F.M."/>
            <person name="Grigoriev I.V."/>
            <person name="Hibbett D.S."/>
        </authorList>
    </citation>
    <scope>NUCLEOTIDE SEQUENCE [LARGE SCALE GENOMIC DNA]</scope>
    <source>
        <strain evidence="1 2">93-53</strain>
    </source>
</reference>
<gene>
    <name evidence="1" type="ORF">LAESUDRAFT_811831</name>
</gene>
<dbReference type="AlphaFoldDB" id="A0A165EZ74"/>
<accession>A0A165EZ74</accession>
<dbReference type="Proteomes" id="UP000076871">
    <property type="component" value="Unassembled WGS sequence"/>
</dbReference>
<dbReference type="RefSeq" id="XP_040765766.1">
    <property type="nucleotide sequence ID" value="XM_040914351.1"/>
</dbReference>
<evidence type="ECO:0000313" key="2">
    <source>
        <dbReference type="Proteomes" id="UP000076871"/>
    </source>
</evidence>
<dbReference type="InParanoid" id="A0A165EZ74"/>
<name>A0A165EZ74_9APHY</name>
<protein>
    <submittedName>
        <fullName evidence="1">Uncharacterized protein</fullName>
    </submittedName>
</protein>
<dbReference type="GeneID" id="63831378"/>
<sequence>MFCMCSDFCTPATRVRSTHISKMFSLRTLKVFVAVTLLALVAQAIVIRSPAADNVDAGMSPDEDI</sequence>
<dbReference type="EMBL" id="KV427617">
    <property type="protein sequence ID" value="KZT08026.1"/>
    <property type="molecule type" value="Genomic_DNA"/>
</dbReference>
<proteinExistence type="predicted"/>
<evidence type="ECO:0000313" key="1">
    <source>
        <dbReference type="EMBL" id="KZT08026.1"/>
    </source>
</evidence>
<organism evidence="1 2">
    <name type="scientific">Laetiporus sulphureus 93-53</name>
    <dbReference type="NCBI Taxonomy" id="1314785"/>
    <lineage>
        <taxon>Eukaryota</taxon>
        <taxon>Fungi</taxon>
        <taxon>Dikarya</taxon>
        <taxon>Basidiomycota</taxon>
        <taxon>Agaricomycotina</taxon>
        <taxon>Agaricomycetes</taxon>
        <taxon>Polyporales</taxon>
        <taxon>Laetiporus</taxon>
    </lineage>
</organism>
<keyword evidence="2" id="KW-1185">Reference proteome</keyword>